<evidence type="ECO:0000256" key="6">
    <source>
        <dbReference type="ARBA" id="ARBA00022833"/>
    </source>
</evidence>
<name>A0A9D9NKP0_9BACT</name>
<gene>
    <name evidence="11" type="primary">pgeF</name>
    <name evidence="11" type="ORF">IAB88_08575</name>
</gene>
<dbReference type="Pfam" id="PF02578">
    <property type="entry name" value="Cu-oxidase_4"/>
    <property type="match status" value="1"/>
</dbReference>
<reference evidence="11" key="2">
    <citation type="journal article" date="2021" name="PeerJ">
        <title>Extensive microbial diversity within the chicken gut microbiome revealed by metagenomics and culture.</title>
        <authorList>
            <person name="Gilroy R."/>
            <person name="Ravi A."/>
            <person name="Getino M."/>
            <person name="Pursley I."/>
            <person name="Horton D.L."/>
            <person name="Alikhan N.F."/>
            <person name="Baker D."/>
            <person name="Gharbi K."/>
            <person name="Hall N."/>
            <person name="Watson M."/>
            <person name="Adriaenssens E.M."/>
            <person name="Foster-Nyarko E."/>
            <person name="Jarju S."/>
            <person name="Secka A."/>
            <person name="Antonio M."/>
            <person name="Oren A."/>
            <person name="Chaudhuri R.R."/>
            <person name="La Ragione R."/>
            <person name="Hildebrand F."/>
            <person name="Pallen M.J."/>
        </authorList>
    </citation>
    <scope>NUCLEOTIDE SEQUENCE</scope>
    <source>
        <strain evidence="11">6919</strain>
    </source>
</reference>
<dbReference type="InterPro" id="IPR038371">
    <property type="entry name" value="Cu_polyphenol_OxRdtase_sf"/>
</dbReference>
<accession>A0A9D9NKP0</accession>
<dbReference type="Gene3D" id="3.60.140.10">
    <property type="entry name" value="CNF1/YfiH-like putative cysteine hydrolases"/>
    <property type="match status" value="1"/>
</dbReference>
<dbReference type="SUPFAM" id="SSF64438">
    <property type="entry name" value="CNF1/YfiH-like putative cysteine hydrolases"/>
    <property type="match status" value="1"/>
</dbReference>
<dbReference type="PANTHER" id="PTHR30616">
    <property type="entry name" value="UNCHARACTERIZED PROTEIN YFIH"/>
    <property type="match status" value="1"/>
</dbReference>
<comment type="similarity">
    <text evidence="2 10">Belongs to the purine nucleoside phosphorylase YfiH/LACC1 family.</text>
</comment>
<evidence type="ECO:0000256" key="5">
    <source>
        <dbReference type="ARBA" id="ARBA00022801"/>
    </source>
</evidence>
<keyword evidence="4" id="KW-0479">Metal-binding</keyword>
<evidence type="ECO:0000256" key="1">
    <source>
        <dbReference type="ARBA" id="ARBA00000553"/>
    </source>
</evidence>
<comment type="catalytic activity">
    <reaction evidence="7">
        <text>adenosine + H2O + H(+) = inosine + NH4(+)</text>
        <dbReference type="Rhea" id="RHEA:24408"/>
        <dbReference type="ChEBI" id="CHEBI:15377"/>
        <dbReference type="ChEBI" id="CHEBI:15378"/>
        <dbReference type="ChEBI" id="CHEBI:16335"/>
        <dbReference type="ChEBI" id="CHEBI:17596"/>
        <dbReference type="ChEBI" id="CHEBI:28938"/>
        <dbReference type="EC" id="3.5.4.4"/>
    </reaction>
    <physiologicalReaction direction="left-to-right" evidence="7">
        <dbReference type="Rhea" id="RHEA:24409"/>
    </physiologicalReaction>
</comment>
<reference evidence="11" key="1">
    <citation type="submission" date="2020-10" db="EMBL/GenBank/DDBJ databases">
        <authorList>
            <person name="Gilroy R."/>
        </authorList>
    </citation>
    <scope>NUCLEOTIDE SEQUENCE</scope>
    <source>
        <strain evidence="11">6919</strain>
    </source>
</reference>
<dbReference type="PANTHER" id="PTHR30616:SF2">
    <property type="entry name" value="PURINE NUCLEOSIDE PHOSPHORYLASE LACC1"/>
    <property type="match status" value="1"/>
</dbReference>
<dbReference type="InterPro" id="IPR003730">
    <property type="entry name" value="Cu_polyphenol_OxRdtase"/>
</dbReference>
<dbReference type="GO" id="GO:0005507">
    <property type="term" value="F:copper ion binding"/>
    <property type="evidence" value="ECO:0007669"/>
    <property type="project" value="TreeGrafter"/>
</dbReference>
<dbReference type="CDD" id="cd16833">
    <property type="entry name" value="YfiH"/>
    <property type="match status" value="1"/>
</dbReference>
<dbReference type="EMBL" id="JADIMC010000098">
    <property type="protein sequence ID" value="MBO8477032.1"/>
    <property type="molecule type" value="Genomic_DNA"/>
</dbReference>
<evidence type="ECO:0000256" key="4">
    <source>
        <dbReference type="ARBA" id="ARBA00022723"/>
    </source>
</evidence>
<evidence type="ECO:0000313" key="11">
    <source>
        <dbReference type="EMBL" id="MBO8477032.1"/>
    </source>
</evidence>
<keyword evidence="5" id="KW-0378">Hydrolase</keyword>
<evidence type="ECO:0000256" key="10">
    <source>
        <dbReference type="RuleBase" id="RU361274"/>
    </source>
</evidence>
<comment type="caution">
    <text evidence="11">The sequence shown here is derived from an EMBL/GenBank/DDBJ whole genome shotgun (WGS) entry which is preliminary data.</text>
</comment>
<evidence type="ECO:0000256" key="2">
    <source>
        <dbReference type="ARBA" id="ARBA00007353"/>
    </source>
</evidence>
<evidence type="ECO:0000256" key="8">
    <source>
        <dbReference type="ARBA" id="ARBA00048968"/>
    </source>
</evidence>
<protein>
    <recommendedName>
        <fullName evidence="10">Purine nucleoside phosphorylase</fullName>
    </recommendedName>
</protein>
<dbReference type="AlphaFoldDB" id="A0A9D9NKP0"/>
<evidence type="ECO:0000256" key="3">
    <source>
        <dbReference type="ARBA" id="ARBA00022679"/>
    </source>
</evidence>
<dbReference type="NCBIfam" id="TIGR00726">
    <property type="entry name" value="peptidoglycan editing factor PgeF"/>
    <property type="match status" value="1"/>
</dbReference>
<proteinExistence type="inferred from homology"/>
<comment type="catalytic activity">
    <reaction evidence="8">
        <text>adenosine + phosphate = alpha-D-ribose 1-phosphate + adenine</text>
        <dbReference type="Rhea" id="RHEA:27642"/>
        <dbReference type="ChEBI" id="CHEBI:16335"/>
        <dbReference type="ChEBI" id="CHEBI:16708"/>
        <dbReference type="ChEBI" id="CHEBI:43474"/>
        <dbReference type="ChEBI" id="CHEBI:57720"/>
        <dbReference type="EC" id="2.4.2.1"/>
    </reaction>
    <physiologicalReaction direction="left-to-right" evidence="8">
        <dbReference type="Rhea" id="RHEA:27643"/>
    </physiologicalReaction>
</comment>
<keyword evidence="3" id="KW-0808">Transferase</keyword>
<comment type="catalytic activity">
    <reaction evidence="9">
        <text>S-methyl-5'-thioadenosine + phosphate = 5-(methylsulfanyl)-alpha-D-ribose 1-phosphate + adenine</text>
        <dbReference type="Rhea" id="RHEA:11852"/>
        <dbReference type="ChEBI" id="CHEBI:16708"/>
        <dbReference type="ChEBI" id="CHEBI:17509"/>
        <dbReference type="ChEBI" id="CHEBI:43474"/>
        <dbReference type="ChEBI" id="CHEBI:58533"/>
        <dbReference type="EC" id="2.4.2.28"/>
    </reaction>
    <physiologicalReaction direction="left-to-right" evidence="9">
        <dbReference type="Rhea" id="RHEA:11853"/>
    </physiologicalReaction>
</comment>
<dbReference type="Proteomes" id="UP000823598">
    <property type="component" value="Unassembled WGS sequence"/>
</dbReference>
<evidence type="ECO:0000256" key="9">
    <source>
        <dbReference type="ARBA" id="ARBA00049893"/>
    </source>
</evidence>
<keyword evidence="6" id="KW-0862">Zinc</keyword>
<organism evidence="11 12">
    <name type="scientific">Candidatus Limisoma faecipullorum</name>
    <dbReference type="NCBI Taxonomy" id="2840854"/>
    <lineage>
        <taxon>Bacteria</taxon>
        <taxon>Pseudomonadati</taxon>
        <taxon>Bacteroidota</taxon>
        <taxon>Bacteroidia</taxon>
        <taxon>Bacteroidales</taxon>
        <taxon>Candidatus Limisoma</taxon>
    </lineage>
</organism>
<comment type="catalytic activity">
    <reaction evidence="1">
        <text>inosine + phosphate = alpha-D-ribose 1-phosphate + hypoxanthine</text>
        <dbReference type="Rhea" id="RHEA:27646"/>
        <dbReference type="ChEBI" id="CHEBI:17368"/>
        <dbReference type="ChEBI" id="CHEBI:17596"/>
        <dbReference type="ChEBI" id="CHEBI:43474"/>
        <dbReference type="ChEBI" id="CHEBI:57720"/>
        <dbReference type="EC" id="2.4.2.1"/>
    </reaction>
    <physiologicalReaction direction="left-to-right" evidence="1">
        <dbReference type="Rhea" id="RHEA:27647"/>
    </physiologicalReaction>
</comment>
<sequence>MMRIDRLCLCDNGTAFAFTTERGYAGNSGPYSEFNCCDYTGDSPEHVAMSRDKLCNALGIPAERLITARQVHGTDVAIISDYNQRAGEADALVTNLQGIAIGIFTADCVPMLFYDNEADVIGAAHAGWKGTMNGIAANTIKAMSALGASAGNIQAAFGPSICQECFEVGDEVVEQFRERGLPLDKIMRRNKSTGKAHIDLVEANIFWMEKCGIDKNNILRSQLCTKCNPSRFFSARALGTESGRNLTGILIKTR</sequence>
<dbReference type="GO" id="GO:0016787">
    <property type="term" value="F:hydrolase activity"/>
    <property type="evidence" value="ECO:0007669"/>
    <property type="project" value="UniProtKB-KW"/>
</dbReference>
<evidence type="ECO:0000256" key="7">
    <source>
        <dbReference type="ARBA" id="ARBA00047989"/>
    </source>
</evidence>
<dbReference type="InterPro" id="IPR011324">
    <property type="entry name" value="Cytotoxic_necrot_fac-like_cat"/>
</dbReference>
<evidence type="ECO:0000313" key="12">
    <source>
        <dbReference type="Proteomes" id="UP000823598"/>
    </source>
</evidence>
<dbReference type="GO" id="GO:0017061">
    <property type="term" value="F:S-methyl-5-thioadenosine phosphorylase activity"/>
    <property type="evidence" value="ECO:0007669"/>
    <property type="project" value="UniProtKB-EC"/>
</dbReference>